<dbReference type="InterPro" id="IPR050707">
    <property type="entry name" value="HTH_MetabolicPath_Reg"/>
</dbReference>
<name>A0A4S5BP46_9BURK</name>
<dbReference type="AlphaFoldDB" id="A0A4S5BP46"/>
<dbReference type="InterPro" id="IPR014757">
    <property type="entry name" value="Tscrpt_reg_IclR_C"/>
</dbReference>
<dbReference type="InterPro" id="IPR011991">
    <property type="entry name" value="ArsR-like_HTH"/>
</dbReference>
<evidence type="ECO:0000313" key="6">
    <source>
        <dbReference type="EMBL" id="THJ31366.1"/>
    </source>
</evidence>
<dbReference type="InterPro" id="IPR036390">
    <property type="entry name" value="WH_DNA-bd_sf"/>
</dbReference>
<dbReference type="InterPro" id="IPR029016">
    <property type="entry name" value="GAF-like_dom_sf"/>
</dbReference>
<organism evidence="6 7">
    <name type="scientific">Lampropedia aestuarii</name>
    <dbReference type="NCBI Taxonomy" id="2562762"/>
    <lineage>
        <taxon>Bacteria</taxon>
        <taxon>Pseudomonadati</taxon>
        <taxon>Pseudomonadota</taxon>
        <taxon>Betaproteobacteria</taxon>
        <taxon>Burkholderiales</taxon>
        <taxon>Comamonadaceae</taxon>
        <taxon>Lampropedia</taxon>
    </lineage>
</organism>
<feature type="domain" description="HTH iclR-type" evidence="4">
    <location>
        <begin position="10"/>
        <end position="73"/>
    </location>
</feature>
<sequence length="251" mass="27713">MDKLGLTSGAQSLRRALMVLRMLGQNQEEGLTLVQVIERVGLERSTVHRLLTCLVEEGFVERQEKGKVYRLGIDAVQLGTAGLRRMPLIDKYDALLQRLARISGDTVFFVIRQGDFCLCLQRQEGHFPVRVFTTNVGEKRLLGIGAGGLALMATLPDEEIAALVQRHAKNYAQMGFSLADMMVAVRETRQAGYSRIVDTITEGVSGVGCAFQVSPTQWAALSFGAISQRLPLARQHELGALLLQEALRQDF</sequence>
<reference evidence="6 7" key="1">
    <citation type="submission" date="2019-04" db="EMBL/GenBank/DDBJ databases">
        <title>Lampropedia sp YIM MLB12 draf genome.</title>
        <authorList>
            <person name="Wang Y.-X."/>
        </authorList>
    </citation>
    <scope>NUCLEOTIDE SEQUENCE [LARGE SCALE GENOMIC DNA]</scope>
    <source>
        <strain evidence="6 7">YIM MLB12</strain>
    </source>
</reference>
<dbReference type="PANTHER" id="PTHR30136">
    <property type="entry name" value="HELIX-TURN-HELIX TRANSCRIPTIONAL REGULATOR, ICLR FAMILY"/>
    <property type="match status" value="1"/>
</dbReference>
<dbReference type="EMBL" id="SSWX01000024">
    <property type="protein sequence ID" value="THJ31366.1"/>
    <property type="molecule type" value="Genomic_DNA"/>
</dbReference>
<feature type="domain" description="IclR-ED" evidence="5">
    <location>
        <begin position="74"/>
        <end position="251"/>
    </location>
</feature>
<evidence type="ECO:0000313" key="7">
    <source>
        <dbReference type="Proteomes" id="UP000306236"/>
    </source>
</evidence>
<dbReference type="RefSeq" id="WP_136407528.1">
    <property type="nucleotide sequence ID" value="NZ_SSWX01000024.1"/>
</dbReference>
<dbReference type="OrthoDB" id="9807558at2"/>
<dbReference type="PROSITE" id="PS51078">
    <property type="entry name" value="ICLR_ED"/>
    <property type="match status" value="1"/>
</dbReference>
<dbReference type="SUPFAM" id="SSF55781">
    <property type="entry name" value="GAF domain-like"/>
    <property type="match status" value="1"/>
</dbReference>
<evidence type="ECO:0000256" key="3">
    <source>
        <dbReference type="ARBA" id="ARBA00023163"/>
    </source>
</evidence>
<dbReference type="Gene3D" id="3.30.450.40">
    <property type="match status" value="1"/>
</dbReference>
<dbReference type="PROSITE" id="PS51077">
    <property type="entry name" value="HTH_ICLR"/>
    <property type="match status" value="1"/>
</dbReference>
<evidence type="ECO:0000256" key="2">
    <source>
        <dbReference type="ARBA" id="ARBA00023125"/>
    </source>
</evidence>
<evidence type="ECO:0000259" key="5">
    <source>
        <dbReference type="PROSITE" id="PS51078"/>
    </source>
</evidence>
<comment type="caution">
    <text evidence="6">The sequence shown here is derived from an EMBL/GenBank/DDBJ whole genome shotgun (WGS) entry which is preliminary data.</text>
</comment>
<keyword evidence="2" id="KW-0238">DNA-binding</keyword>
<dbReference type="Proteomes" id="UP000306236">
    <property type="component" value="Unassembled WGS sequence"/>
</dbReference>
<keyword evidence="1" id="KW-0805">Transcription regulation</keyword>
<dbReference type="Pfam" id="PF09339">
    <property type="entry name" value="HTH_IclR"/>
    <property type="match status" value="1"/>
</dbReference>
<accession>A0A4S5BP46</accession>
<dbReference type="GO" id="GO:0003700">
    <property type="term" value="F:DNA-binding transcription factor activity"/>
    <property type="evidence" value="ECO:0007669"/>
    <property type="project" value="TreeGrafter"/>
</dbReference>
<dbReference type="Gene3D" id="1.10.10.10">
    <property type="entry name" value="Winged helix-like DNA-binding domain superfamily/Winged helix DNA-binding domain"/>
    <property type="match status" value="1"/>
</dbReference>
<dbReference type="CDD" id="cd00090">
    <property type="entry name" value="HTH_ARSR"/>
    <property type="match status" value="1"/>
</dbReference>
<proteinExistence type="predicted"/>
<gene>
    <name evidence="6" type="ORF">E8K88_15195</name>
</gene>
<dbReference type="FunFam" id="1.10.10.10:FF:000056">
    <property type="entry name" value="IclR family transcriptional regulator"/>
    <property type="match status" value="1"/>
</dbReference>
<dbReference type="PANTHER" id="PTHR30136:SF39">
    <property type="entry name" value="TRANSCRIPTIONAL REGULATORY PROTEIN"/>
    <property type="match status" value="1"/>
</dbReference>
<dbReference type="GO" id="GO:0003677">
    <property type="term" value="F:DNA binding"/>
    <property type="evidence" value="ECO:0007669"/>
    <property type="project" value="UniProtKB-KW"/>
</dbReference>
<evidence type="ECO:0000259" key="4">
    <source>
        <dbReference type="PROSITE" id="PS51077"/>
    </source>
</evidence>
<keyword evidence="3" id="KW-0804">Transcription</keyword>
<dbReference type="SUPFAM" id="SSF46785">
    <property type="entry name" value="Winged helix' DNA-binding domain"/>
    <property type="match status" value="1"/>
</dbReference>
<dbReference type="SMART" id="SM00346">
    <property type="entry name" value="HTH_ICLR"/>
    <property type="match status" value="1"/>
</dbReference>
<protein>
    <submittedName>
        <fullName evidence="6">IclR family transcriptional regulator</fullName>
    </submittedName>
</protein>
<evidence type="ECO:0000256" key="1">
    <source>
        <dbReference type="ARBA" id="ARBA00023015"/>
    </source>
</evidence>
<keyword evidence="7" id="KW-1185">Reference proteome</keyword>
<dbReference type="InterPro" id="IPR036388">
    <property type="entry name" value="WH-like_DNA-bd_sf"/>
</dbReference>
<dbReference type="GO" id="GO:0045892">
    <property type="term" value="P:negative regulation of DNA-templated transcription"/>
    <property type="evidence" value="ECO:0007669"/>
    <property type="project" value="TreeGrafter"/>
</dbReference>
<dbReference type="InterPro" id="IPR005471">
    <property type="entry name" value="Tscrpt_reg_IclR_N"/>
</dbReference>
<dbReference type="Pfam" id="PF01614">
    <property type="entry name" value="IclR_C"/>
    <property type="match status" value="1"/>
</dbReference>